<sequence length="76" mass="8396">MSEETPRPTVFAFIVGGEVAWLHGYDYRAEQAIAALRSNPVVVEVPNVDVDRMVTPENGPNYIGWTYLDGVYSPPA</sequence>
<name>A0A6J5MCY1_9CAUD</name>
<proteinExistence type="predicted"/>
<gene>
    <name evidence="1" type="ORF">UFOVP436_82</name>
    <name evidence="2" type="ORF">UFOVP784_82</name>
</gene>
<reference evidence="1" key="1">
    <citation type="submission" date="2020-04" db="EMBL/GenBank/DDBJ databases">
        <authorList>
            <person name="Chiriac C."/>
            <person name="Salcher M."/>
            <person name="Ghai R."/>
            <person name="Kavagutti S V."/>
        </authorList>
    </citation>
    <scope>NUCLEOTIDE SEQUENCE</scope>
</reference>
<dbReference type="EMBL" id="LR796418">
    <property type="protein sequence ID" value="CAB4143153.1"/>
    <property type="molecule type" value="Genomic_DNA"/>
</dbReference>
<dbReference type="EMBL" id="LR796737">
    <property type="protein sequence ID" value="CAB4162650.1"/>
    <property type="molecule type" value="Genomic_DNA"/>
</dbReference>
<protein>
    <submittedName>
        <fullName evidence="1">Uncharacterized protein</fullName>
    </submittedName>
</protein>
<accession>A0A6J5MCY1</accession>
<organism evidence="1">
    <name type="scientific">uncultured Caudovirales phage</name>
    <dbReference type="NCBI Taxonomy" id="2100421"/>
    <lineage>
        <taxon>Viruses</taxon>
        <taxon>Duplodnaviria</taxon>
        <taxon>Heunggongvirae</taxon>
        <taxon>Uroviricota</taxon>
        <taxon>Caudoviricetes</taxon>
        <taxon>Peduoviridae</taxon>
        <taxon>Maltschvirus</taxon>
        <taxon>Maltschvirus maltsch</taxon>
    </lineage>
</organism>
<evidence type="ECO:0000313" key="1">
    <source>
        <dbReference type="EMBL" id="CAB4143153.1"/>
    </source>
</evidence>
<evidence type="ECO:0000313" key="2">
    <source>
        <dbReference type="EMBL" id="CAB4162650.1"/>
    </source>
</evidence>